<dbReference type="Pfam" id="PF13464">
    <property type="entry name" value="RodZ_C"/>
    <property type="match status" value="1"/>
</dbReference>
<feature type="compositionally biased region" description="Polar residues" evidence="1">
    <location>
        <begin position="191"/>
        <end position="200"/>
    </location>
</feature>
<protein>
    <recommendedName>
        <fullName evidence="3">Cytoskeleton protein RodZ-like C-terminal domain-containing protein</fullName>
    </recommendedName>
</protein>
<dbReference type="RefSeq" id="WP_010939186.1">
    <property type="nucleotide sequence ID" value="NC_008751.1"/>
</dbReference>
<keyword evidence="2" id="KW-0812">Transmembrane</keyword>
<feature type="domain" description="Cytoskeleton protein RodZ-like C-terminal" evidence="3">
    <location>
        <begin position="240"/>
        <end position="308"/>
    </location>
</feature>
<sequence length="313" mass="32882">MTLQELGLMLREEREARGFSLDLVATRLKVSARILRAIEQGDVDDLPHAVYARGFIKAYASMLGITPGIVAEVVDSVYPCEIQEDLVENPGVVEPVSGRGRRAGVLLTLGLVACGLMFAGYWYYKQKSAREQMPAVTGTAPFVEPAPQQVVPAPPTSTEESVPPTVDGAVPAVPAAGAADGAKPVAPEQPVTASNASSSAMADKLLGSPTPEQKAKEVLVPQQGDDAGALPPAGKHRIIVTAVAECWVHSTADNADVRQFSLRKGETFALTFSRSLSLKLGNAGGVNVRFDGKDMGAPGEPGQVKTLTFPPSE</sequence>
<reference evidence="5" key="1">
    <citation type="journal article" date="2009" name="Environ. Microbiol.">
        <title>Contribution of mobile genetic elements to Desulfovibrio vulgaris genome plasticity.</title>
        <authorList>
            <person name="Walker C.B."/>
            <person name="Stolyar S."/>
            <person name="Chivian D."/>
            <person name="Pinel N."/>
            <person name="Gabster J.A."/>
            <person name="Dehal P.S."/>
            <person name="He Z."/>
            <person name="Yang Z.K."/>
            <person name="Yen H.C."/>
            <person name="Zhou J."/>
            <person name="Wall J.D."/>
            <person name="Hazen T.C."/>
            <person name="Arkin A.P."/>
            <person name="Stahl D.A."/>
        </authorList>
    </citation>
    <scope>NUCLEOTIDE SEQUENCE [LARGE SCALE GENOMIC DNA]</scope>
    <source>
        <strain evidence="5">DP4</strain>
    </source>
</reference>
<dbReference type="InterPro" id="IPR050400">
    <property type="entry name" value="Bact_Cytoskel_RodZ"/>
</dbReference>
<keyword evidence="2" id="KW-1133">Transmembrane helix</keyword>
<dbReference type="SUPFAM" id="SSF47413">
    <property type="entry name" value="lambda repressor-like DNA-binding domains"/>
    <property type="match status" value="1"/>
</dbReference>
<dbReference type="CDD" id="cd00093">
    <property type="entry name" value="HTH_XRE"/>
    <property type="match status" value="1"/>
</dbReference>
<dbReference type="GO" id="GO:0003677">
    <property type="term" value="F:DNA binding"/>
    <property type="evidence" value="ECO:0007669"/>
    <property type="project" value="InterPro"/>
</dbReference>
<dbReference type="HOGENOM" id="CLU_047530_1_3_7"/>
<feature type="region of interest" description="Disordered" evidence="1">
    <location>
        <begin position="294"/>
        <end position="313"/>
    </location>
</feature>
<dbReference type="EMBL" id="CP000527">
    <property type="protein sequence ID" value="ABM28282.1"/>
    <property type="molecule type" value="Genomic_DNA"/>
</dbReference>
<dbReference type="KEGG" id="dvl:Dvul_1263"/>
<gene>
    <name evidence="4" type="ordered locus">Dvul_1263</name>
</gene>
<proteinExistence type="predicted"/>
<dbReference type="SMR" id="A0A0H3A9R7"/>
<dbReference type="InterPro" id="IPR025194">
    <property type="entry name" value="RodZ-like_C"/>
</dbReference>
<dbReference type="PANTHER" id="PTHR34475">
    <property type="match status" value="1"/>
</dbReference>
<dbReference type="InterPro" id="IPR010982">
    <property type="entry name" value="Lambda_DNA-bd_dom_sf"/>
</dbReference>
<evidence type="ECO:0000259" key="3">
    <source>
        <dbReference type="Pfam" id="PF13464"/>
    </source>
</evidence>
<dbReference type="Gene3D" id="1.10.260.40">
    <property type="entry name" value="lambda repressor-like DNA-binding domains"/>
    <property type="match status" value="1"/>
</dbReference>
<keyword evidence="2" id="KW-0472">Membrane</keyword>
<dbReference type="Pfam" id="PF13413">
    <property type="entry name" value="HTH_25"/>
    <property type="match status" value="1"/>
</dbReference>
<accession>A0A0H3A9R7</accession>
<evidence type="ECO:0000256" key="2">
    <source>
        <dbReference type="SAM" id="Phobius"/>
    </source>
</evidence>
<evidence type="ECO:0000313" key="4">
    <source>
        <dbReference type="EMBL" id="ABM28282.1"/>
    </source>
</evidence>
<name>A0A0H3A9R7_NITV4</name>
<evidence type="ECO:0000313" key="5">
    <source>
        <dbReference type="Proteomes" id="UP000009173"/>
    </source>
</evidence>
<dbReference type="Proteomes" id="UP000009173">
    <property type="component" value="Chromosome"/>
</dbReference>
<feature type="transmembrane region" description="Helical" evidence="2">
    <location>
        <begin position="105"/>
        <end position="124"/>
    </location>
</feature>
<dbReference type="AlphaFoldDB" id="A0A0H3A9R7"/>
<dbReference type="InterPro" id="IPR001387">
    <property type="entry name" value="Cro/C1-type_HTH"/>
</dbReference>
<evidence type="ECO:0000256" key="1">
    <source>
        <dbReference type="SAM" id="MobiDB-lite"/>
    </source>
</evidence>
<organism evidence="4 5">
    <name type="scientific">Nitratidesulfovibrio vulgaris (strain DP4)</name>
    <name type="common">Desulfovibrio vulgaris</name>
    <dbReference type="NCBI Taxonomy" id="391774"/>
    <lineage>
        <taxon>Bacteria</taxon>
        <taxon>Pseudomonadati</taxon>
        <taxon>Thermodesulfobacteriota</taxon>
        <taxon>Desulfovibrionia</taxon>
        <taxon>Desulfovibrionales</taxon>
        <taxon>Desulfovibrionaceae</taxon>
        <taxon>Nitratidesulfovibrio</taxon>
    </lineage>
</organism>
<feature type="compositionally biased region" description="Low complexity" evidence="1">
    <location>
        <begin position="146"/>
        <end position="186"/>
    </location>
</feature>
<feature type="region of interest" description="Disordered" evidence="1">
    <location>
        <begin position="146"/>
        <end position="213"/>
    </location>
</feature>
<dbReference type="PANTHER" id="PTHR34475:SF1">
    <property type="entry name" value="CYTOSKELETON PROTEIN RODZ"/>
    <property type="match status" value="1"/>
</dbReference>